<keyword evidence="2" id="KW-1185">Reference proteome</keyword>
<evidence type="ECO:0000313" key="2">
    <source>
        <dbReference type="Proteomes" id="UP001444661"/>
    </source>
</evidence>
<protein>
    <recommendedName>
        <fullName evidence="3">PH domain-containing protein</fullName>
    </recommendedName>
</protein>
<accession>A0ABR1SIZ2</accession>
<reference evidence="1 2" key="1">
    <citation type="submission" date="2023-01" db="EMBL/GenBank/DDBJ databases">
        <title>Analysis of 21 Apiospora genomes using comparative genomics revels a genus with tremendous synthesis potential of carbohydrate active enzymes and secondary metabolites.</title>
        <authorList>
            <person name="Sorensen T."/>
        </authorList>
    </citation>
    <scope>NUCLEOTIDE SEQUENCE [LARGE SCALE GENOMIC DNA]</scope>
    <source>
        <strain evidence="1 2">CBS 33761</strain>
    </source>
</reference>
<comment type="caution">
    <text evidence="1">The sequence shown here is derived from an EMBL/GenBank/DDBJ whole genome shotgun (WGS) entry which is preliminary data.</text>
</comment>
<proteinExistence type="predicted"/>
<evidence type="ECO:0008006" key="3">
    <source>
        <dbReference type="Google" id="ProtNLM"/>
    </source>
</evidence>
<dbReference type="Proteomes" id="UP001444661">
    <property type="component" value="Unassembled WGS sequence"/>
</dbReference>
<dbReference type="EMBL" id="JAQQWK010000009">
    <property type="protein sequence ID" value="KAK8034286.1"/>
    <property type="molecule type" value="Genomic_DNA"/>
</dbReference>
<sequence>MKELDAWLSAINAQTAGQPRSQVERDPPDIKDFGCVTCCDAQWPDLGKHTAYKMRFKSFSNLLKRFGSTVKAGEAFNWDPVQYLSTLLRSDFLEGKLRWQLLGFLRRTTKAKAPQYPGYVFHDIMTLDSKEGTLWDYSLLQIQARCLVWICHETLDLEARLLARFGAKLANAESKFQRSRERCAKMPFVFVPHVLLARFTDDMVVDISTIFSGGNGVPELAYNEILSNPRDMCLNFVIDSNLRGYFQRLTPGNPRCNNKVLDANVKLVKNIMQ</sequence>
<gene>
    <name evidence="1" type="ORF">PG993_009281</name>
</gene>
<organism evidence="1 2">
    <name type="scientific">Apiospora rasikravindrae</name>
    <dbReference type="NCBI Taxonomy" id="990691"/>
    <lineage>
        <taxon>Eukaryota</taxon>
        <taxon>Fungi</taxon>
        <taxon>Dikarya</taxon>
        <taxon>Ascomycota</taxon>
        <taxon>Pezizomycotina</taxon>
        <taxon>Sordariomycetes</taxon>
        <taxon>Xylariomycetidae</taxon>
        <taxon>Amphisphaeriales</taxon>
        <taxon>Apiosporaceae</taxon>
        <taxon>Apiospora</taxon>
    </lineage>
</organism>
<evidence type="ECO:0000313" key="1">
    <source>
        <dbReference type="EMBL" id="KAK8034286.1"/>
    </source>
</evidence>
<name>A0ABR1SIZ2_9PEZI</name>